<reference evidence="1 2" key="1">
    <citation type="submission" date="2020-08" db="EMBL/GenBank/DDBJ databases">
        <title>Genomic Encyclopedia of Type Strains, Phase IV (KMG-IV): sequencing the most valuable type-strain genomes for metagenomic binning, comparative biology and taxonomic classification.</title>
        <authorList>
            <person name="Goeker M."/>
        </authorList>
    </citation>
    <scope>NUCLEOTIDE SEQUENCE [LARGE SCALE GENOMIC DNA]</scope>
    <source>
        <strain evidence="1 2">DSM 105434</strain>
    </source>
</reference>
<dbReference type="EMBL" id="JACHFV010000019">
    <property type="protein sequence ID" value="MBB5297203.1"/>
    <property type="molecule type" value="Genomic_DNA"/>
</dbReference>
<keyword evidence="2" id="KW-1185">Reference proteome</keyword>
<evidence type="ECO:0000313" key="2">
    <source>
        <dbReference type="Proteomes" id="UP000536909"/>
    </source>
</evidence>
<proteinExistence type="predicted"/>
<accession>A0ABR6MZ63</accession>
<protein>
    <submittedName>
        <fullName evidence="1">Uncharacterized protein</fullName>
    </submittedName>
</protein>
<organism evidence="1 2">
    <name type="scientific">Deinococcus metallilatus</name>
    <dbReference type="NCBI Taxonomy" id="1211322"/>
    <lineage>
        <taxon>Bacteria</taxon>
        <taxon>Thermotogati</taxon>
        <taxon>Deinococcota</taxon>
        <taxon>Deinococci</taxon>
        <taxon>Deinococcales</taxon>
        <taxon>Deinococcaceae</taxon>
        <taxon>Deinococcus</taxon>
    </lineage>
</organism>
<gene>
    <name evidence="1" type="ORF">HNQ10_004074</name>
</gene>
<comment type="caution">
    <text evidence="1">The sequence shown here is derived from an EMBL/GenBank/DDBJ whole genome shotgun (WGS) entry which is preliminary data.</text>
</comment>
<sequence length="42" mass="4611">MRGFLALPGLFTAMMFVTLVLALAAFTLPVVNKAQSWQAKQK</sequence>
<dbReference type="Proteomes" id="UP000536909">
    <property type="component" value="Unassembled WGS sequence"/>
</dbReference>
<evidence type="ECO:0000313" key="1">
    <source>
        <dbReference type="EMBL" id="MBB5297203.1"/>
    </source>
</evidence>
<name>A0ABR6MZ63_9DEIO</name>